<dbReference type="InterPro" id="IPR004843">
    <property type="entry name" value="Calcineurin-like_PHP"/>
</dbReference>
<feature type="signal peptide" evidence="2">
    <location>
        <begin position="1"/>
        <end position="20"/>
    </location>
</feature>
<keyword evidence="1 2" id="KW-0732">Signal</keyword>
<dbReference type="EMBL" id="SAYW01000002">
    <property type="protein sequence ID" value="RWU08491.1"/>
    <property type="molecule type" value="Genomic_DNA"/>
</dbReference>
<comment type="caution">
    <text evidence="4">The sequence shown here is derived from an EMBL/GenBank/DDBJ whole genome shotgun (WGS) entry which is preliminary data.</text>
</comment>
<dbReference type="SUPFAM" id="SSF56300">
    <property type="entry name" value="Metallo-dependent phosphatases"/>
    <property type="match status" value="1"/>
</dbReference>
<reference evidence="4 5" key="1">
    <citation type="submission" date="2018-06" db="EMBL/GenBank/DDBJ databases">
        <title>Pedobacter endophyticus sp. nov., an endophytic bacterium isolated from a leaf of Triticum aestivum.</title>
        <authorList>
            <person name="Zhang L."/>
        </authorList>
    </citation>
    <scope>NUCLEOTIDE SEQUENCE [LARGE SCALE GENOMIC DNA]</scope>
    <source>
        <strain evidence="4 5">CM134L-2</strain>
    </source>
</reference>
<dbReference type="OrthoDB" id="9809781at2"/>
<evidence type="ECO:0000313" key="5">
    <source>
        <dbReference type="Proteomes" id="UP000284120"/>
    </source>
</evidence>
<dbReference type="PANTHER" id="PTHR22953:SF153">
    <property type="entry name" value="PURPLE ACID PHOSPHATASE"/>
    <property type="match status" value="1"/>
</dbReference>
<dbReference type="AlphaFoldDB" id="A0A443YWY1"/>
<evidence type="ECO:0000256" key="2">
    <source>
        <dbReference type="SAM" id="SignalP"/>
    </source>
</evidence>
<gene>
    <name evidence="4" type="ORF">DPV69_08950</name>
</gene>
<protein>
    <submittedName>
        <fullName evidence="4">Metallophosphoesterase</fullName>
    </submittedName>
</protein>
<dbReference type="InterPro" id="IPR029052">
    <property type="entry name" value="Metallo-depent_PP-like"/>
</dbReference>
<dbReference type="InterPro" id="IPR039331">
    <property type="entry name" value="PAPs-like"/>
</dbReference>
<dbReference type="PANTHER" id="PTHR22953">
    <property type="entry name" value="ACID PHOSPHATASE RELATED"/>
    <property type="match status" value="1"/>
</dbReference>
<feature type="chain" id="PRO_5019245398" evidence="2">
    <location>
        <begin position="21"/>
        <end position="324"/>
    </location>
</feature>
<name>A0A443YWY1_9SPHI</name>
<accession>A0A443YWY1</accession>
<sequence length="324" mass="35892">MKQLLIATLLLVTFVCSSWQETPKAKTIKIAVISDLNSGYGSTVYHPDVAATLKALDSIKPDLILCGGDMVAGQKASLSKTQLQAMWSSFDSNVLKPIQQLKVPFGFTVGNHDAAPNYLQDRQTAQEFWNAKRKHLGLKYVDDSNFPFYFSYQQNGIFFISWDAAGAKVNQEVFDWMEKQLQSKVAKKAKLRVLLGHLPLYAIVASKNKTGEVLADNQNTSSFLKKNGIDLYISGHQHAYYPASQQQLRLLNAGCIGEGPRPLLGHDSPATRAYTIIEVPTNDPKMFNYKTFIPNTGKQIELSVLPDSVIGFNGISKKDMKAGQ</sequence>
<dbReference type="Proteomes" id="UP000284120">
    <property type="component" value="Unassembled WGS sequence"/>
</dbReference>
<evidence type="ECO:0000256" key="1">
    <source>
        <dbReference type="ARBA" id="ARBA00022729"/>
    </source>
</evidence>
<feature type="domain" description="Calcineurin-like phosphoesterase" evidence="3">
    <location>
        <begin position="28"/>
        <end position="240"/>
    </location>
</feature>
<dbReference type="Gene3D" id="3.60.21.10">
    <property type="match status" value="1"/>
</dbReference>
<dbReference type="Pfam" id="PF00149">
    <property type="entry name" value="Metallophos"/>
    <property type="match status" value="1"/>
</dbReference>
<evidence type="ECO:0000313" key="4">
    <source>
        <dbReference type="EMBL" id="RWU08491.1"/>
    </source>
</evidence>
<evidence type="ECO:0000259" key="3">
    <source>
        <dbReference type="Pfam" id="PF00149"/>
    </source>
</evidence>
<keyword evidence="5" id="KW-1185">Reference proteome</keyword>
<dbReference type="GO" id="GO:0003993">
    <property type="term" value="F:acid phosphatase activity"/>
    <property type="evidence" value="ECO:0007669"/>
    <property type="project" value="InterPro"/>
</dbReference>
<dbReference type="RefSeq" id="WP_113647007.1">
    <property type="nucleotide sequence ID" value="NZ_QMHN01000002.1"/>
</dbReference>
<organism evidence="4 5">
    <name type="scientific">Pedobacter chitinilyticus</name>
    <dbReference type="NCBI Taxonomy" id="2233776"/>
    <lineage>
        <taxon>Bacteria</taxon>
        <taxon>Pseudomonadati</taxon>
        <taxon>Bacteroidota</taxon>
        <taxon>Sphingobacteriia</taxon>
        <taxon>Sphingobacteriales</taxon>
        <taxon>Sphingobacteriaceae</taxon>
        <taxon>Pedobacter</taxon>
    </lineage>
</organism>
<proteinExistence type="predicted"/>